<evidence type="ECO:0000256" key="1">
    <source>
        <dbReference type="PROSITE-ProRule" id="PRU00169"/>
    </source>
</evidence>
<keyword evidence="4" id="KW-1185">Reference proteome</keyword>
<organism evidence="3 4">
    <name type="scientific">Salegentibacter echinorum</name>
    <dbReference type="NCBI Taxonomy" id="1073325"/>
    <lineage>
        <taxon>Bacteria</taxon>
        <taxon>Pseudomonadati</taxon>
        <taxon>Bacteroidota</taxon>
        <taxon>Flavobacteriia</taxon>
        <taxon>Flavobacteriales</taxon>
        <taxon>Flavobacteriaceae</taxon>
        <taxon>Salegentibacter</taxon>
    </lineage>
</organism>
<dbReference type="GO" id="GO:0000160">
    <property type="term" value="P:phosphorelay signal transduction system"/>
    <property type="evidence" value="ECO:0007669"/>
    <property type="project" value="InterPro"/>
</dbReference>
<gene>
    <name evidence="3" type="ORF">SAMN05444483_102196</name>
</gene>
<dbReference type="STRING" id="1073325.SAMN05444483_102196"/>
<dbReference type="Gene3D" id="3.40.50.2300">
    <property type="match status" value="1"/>
</dbReference>
<evidence type="ECO:0000259" key="2">
    <source>
        <dbReference type="PROSITE" id="PS50110"/>
    </source>
</evidence>
<dbReference type="PROSITE" id="PS50110">
    <property type="entry name" value="RESPONSE_REGULATORY"/>
    <property type="match status" value="1"/>
</dbReference>
<dbReference type="PANTHER" id="PTHR44520">
    <property type="entry name" value="RESPONSE REGULATOR RCP1-RELATED"/>
    <property type="match status" value="1"/>
</dbReference>
<keyword evidence="1" id="KW-0597">Phosphoprotein</keyword>
<dbReference type="InterPro" id="IPR001789">
    <property type="entry name" value="Sig_transdc_resp-reg_receiver"/>
</dbReference>
<dbReference type="RefSeq" id="WP_072877247.1">
    <property type="nucleotide sequence ID" value="NZ_FQVT01000002.1"/>
</dbReference>
<protein>
    <submittedName>
        <fullName evidence="3">Response regulator receiver domain-containing protein</fullName>
    </submittedName>
</protein>
<feature type="domain" description="Response regulatory" evidence="2">
    <location>
        <begin position="7"/>
        <end position="137"/>
    </location>
</feature>
<feature type="modified residue" description="4-aspartylphosphate" evidence="1">
    <location>
        <position position="67"/>
    </location>
</feature>
<dbReference type="InterPro" id="IPR052893">
    <property type="entry name" value="TCS_response_regulator"/>
</dbReference>
<accession>A0A1M5E1D4</accession>
<dbReference type="PANTHER" id="PTHR44520:SF2">
    <property type="entry name" value="RESPONSE REGULATOR RCP1"/>
    <property type="match status" value="1"/>
</dbReference>
<dbReference type="SUPFAM" id="SSF52172">
    <property type="entry name" value="CheY-like"/>
    <property type="match status" value="1"/>
</dbReference>
<dbReference type="InterPro" id="IPR011006">
    <property type="entry name" value="CheY-like_superfamily"/>
</dbReference>
<dbReference type="AlphaFoldDB" id="A0A1M5E1D4"/>
<dbReference type="EMBL" id="FQVT01000002">
    <property type="protein sequence ID" value="SHF73057.1"/>
    <property type="molecule type" value="Genomic_DNA"/>
</dbReference>
<proteinExistence type="predicted"/>
<evidence type="ECO:0000313" key="3">
    <source>
        <dbReference type="EMBL" id="SHF73057.1"/>
    </source>
</evidence>
<dbReference type="OrthoDB" id="673128at2"/>
<name>A0A1M5E1D4_SALEC</name>
<sequence length="139" mass="16369">MRKMVKMAYVIDDDRIHVHLLKKVIEIKAIAEELMVFENGREALNHLKKILRKPKKQQILPEIIFLDLNMPVMNGWEFLQEFTKLKNKLEQKISLYVMSSSIDAQELERAQSLNLIKDYLIKPLELKKFEKIFGNDTAA</sequence>
<reference evidence="4" key="1">
    <citation type="submission" date="2016-11" db="EMBL/GenBank/DDBJ databases">
        <authorList>
            <person name="Varghese N."/>
            <person name="Submissions S."/>
        </authorList>
    </citation>
    <scope>NUCLEOTIDE SEQUENCE [LARGE SCALE GENOMIC DNA]</scope>
    <source>
        <strain evidence="4">DSM 24579</strain>
    </source>
</reference>
<evidence type="ECO:0000313" key="4">
    <source>
        <dbReference type="Proteomes" id="UP000183945"/>
    </source>
</evidence>
<dbReference type="Proteomes" id="UP000183945">
    <property type="component" value="Unassembled WGS sequence"/>
</dbReference>
<dbReference type="SMART" id="SM00448">
    <property type="entry name" value="REC"/>
    <property type="match status" value="1"/>
</dbReference>
<dbReference type="Pfam" id="PF00072">
    <property type="entry name" value="Response_reg"/>
    <property type="match status" value="1"/>
</dbReference>